<protein>
    <submittedName>
        <fullName evidence="2">Uncharacterized protein</fullName>
    </submittedName>
</protein>
<dbReference type="Proteomes" id="UP001172673">
    <property type="component" value="Unassembled WGS sequence"/>
</dbReference>
<keyword evidence="1" id="KW-0175">Coiled coil</keyword>
<evidence type="ECO:0000256" key="1">
    <source>
        <dbReference type="SAM" id="Coils"/>
    </source>
</evidence>
<feature type="coiled-coil region" evidence="1">
    <location>
        <begin position="152"/>
        <end position="186"/>
    </location>
</feature>
<gene>
    <name evidence="2" type="ORF">H2200_009474</name>
</gene>
<accession>A0AA38X2L1</accession>
<evidence type="ECO:0000313" key="2">
    <source>
        <dbReference type="EMBL" id="KAJ9605625.1"/>
    </source>
</evidence>
<reference evidence="2" key="1">
    <citation type="submission" date="2022-10" db="EMBL/GenBank/DDBJ databases">
        <title>Culturing micro-colonial fungi from biological soil crusts in the Mojave desert and describing Neophaeococcomyces mojavensis, and introducing the new genera and species Taxawa tesnikishii.</title>
        <authorList>
            <person name="Kurbessoian T."/>
            <person name="Stajich J.E."/>
        </authorList>
    </citation>
    <scope>NUCLEOTIDE SEQUENCE</scope>
    <source>
        <strain evidence="2">TK_41</strain>
    </source>
</reference>
<organism evidence="2 3">
    <name type="scientific">Cladophialophora chaetospira</name>
    <dbReference type="NCBI Taxonomy" id="386627"/>
    <lineage>
        <taxon>Eukaryota</taxon>
        <taxon>Fungi</taxon>
        <taxon>Dikarya</taxon>
        <taxon>Ascomycota</taxon>
        <taxon>Pezizomycotina</taxon>
        <taxon>Eurotiomycetes</taxon>
        <taxon>Chaetothyriomycetidae</taxon>
        <taxon>Chaetothyriales</taxon>
        <taxon>Herpotrichiellaceae</taxon>
        <taxon>Cladophialophora</taxon>
    </lineage>
</organism>
<name>A0AA38X2L1_9EURO</name>
<evidence type="ECO:0000313" key="3">
    <source>
        <dbReference type="Proteomes" id="UP001172673"/>
    </source>
</evidence>
<comment type="caution">
    <text evidence="2">The sequence shown here is derived from an EMBL/GenBank/DDBJ whole genome shotgun (WGS) entry which is preliminary data.</text>
</comment>
<proteinExistence type="predicted"/>
<dbReference type="EMBL" id="JAPDRK010000015">
    <property type="protein sequence ID" value="KAJ9605625.1"/>
    <property type="molecule type" value="Genomic_DNA"/>
</dbReference>
<sequence length="510" mass="57640">MPPKLYIQVPPVPHAPPLATRLSEDSRKAAKTAVTDLPTILDEIGSQELRGGATIEPLDDPRVNVLSQARNLATMASAHQEAVDDVSDKLDLTTKDLERLEISHGIQAHTNLTSQQIKVTDMIHNILLDNDPIVPTLQQRGHDFGAVSTEMLTRSGDAVQEAQDEISRLREALAKSEQRNQNYANTMRNYDPDVQSVNSNMGKTISFVQSLILLPGDFDSDVNWEQFQTKANTCLELSRQWTHDHIQPSAEQWLSRLRRHSRPTKTSFSAQQMANRLLAQSFMETPNVSLADIHALAHKTLGLEPHELRHPLALLHGFLYQMRTRSLIEDRQFTDSRALILLRGIELFCDHLSSILDLQEVAAVFEEIRPFLQEACRRSPIIQGLTTYIDAIFNKRHSQVQSLATTIHSSAAYTIDFDEKSWFRDGDNLVAFSDDSITLFRPSEVRVECDESLEGWSVVIHAQDHQHTSEYITFDRTLPMQKVMSHLLDRLNEGNSTITPDDASWTYPDA</sequence>
<keyword evidence="3" id="KW-1185">Reference proteome</keyword>
<dbReference type="AlphaFoldDB" id="A0AA38X2L1"/>